<dbReference type="EMBL" id="GBXM01087146">
    <property type="protein sequence ID" value="JAH21431.1"/>
    <property type="molecule type" value="Transcribed_RNA"/>
</dbReference>
<name>A0A0E9QWW2_ANGAN</name>
<sequence length="51" mass="5682">MCKSMKHSKTALLSIGYTSFSACPPPPALTLKETKSERLCVRSGEKYYFHG</sequence>
<dbReference type="PROSITE" id="PS51257">
    <property type="entry name" value="PROKAR_LIPOPROTEIN"/>
    <property type="match status" value="1"/>
</dbReference>
<dbReference type="AlphaFoldDB" id="A0A0E9QWW2"/>
<proteinExistence type="predicted"/>
<reference evidence="1" key="2">
    <citation type="journal article" date="2015" name="Fish Shellfish Immunol.">
        <title>Early steps in the European eel (Anguilla anguilla)-Vibrio vulnificus interaction in the gills: Role of the RtxA13 toxin.</title>
        <authorList>
            <person name="Callol A."/>
            <person name="Pajuelo D."/>
            <person name="Ebbesson L."/>
            <person name="Teles M."/>
            <person name="MacKenzie S."/>
            <person name="Amaro C."/>
        </authorList>
    </citation>
    <scope>NUCLEOTIDE SEQUENCE</scope>
</reference>
<evidence type="ECO:0000313" key="1">
    <source>
        <dbReference type="EMBL" id="JAH21431.1"/>
    </source>
</evidence>
<organism evidence="1">
    <name type="scientific">Anguilla anguilla</name>
    <name type="common">European freshwater eel</name>
    <name type="synonym">Muraena anguilla</name>
    <dbReference type="NCBI Taxonomy" id="7936"/>
    <lineage>
        <taxon>Eukaryota</taxon>
        <taxon>Metazoa</taxon>
        <taxon>Chordata</taxon>
        <taxon>Craniata</taxon>
        <taxon>Vertebrata</taxon>
        <taxon>Euteleostomi</taxon>
        <taxon>Actinopterygii</taxon>
        <taxon>Neopterygii</taxon>
        <taxon>Teleostei</taxon>
        <taxon>Anguilliformes</taxon>
        <taxon>Anguillidae</taxon>
        <taxon>Anguilla</taxon>
    </lineage>
</organism>
<reference evidence="1" key="1">
    <citation type="submission" date="2014-11" db="EMBL/GenBank/DDBJ databases">
        <authorList>
            <person name="Amaro Gonzalez C."/>
        </authorList>
    </citation>
    <scope>NUCLEOTIDE SEQUENCE</scope>
</reference>
<protein>
    <submittedName>
        <fullName evidence="1">Uncharacterized protein</fullName>
    </submittedName>
</protein>
<accession>A0A0E9QWW2</accession>